<dbReference type="InterPro" id="IPR003703">
    <property type="entry name" value="Acyl_CoA_thio"/>
</dbReference>
<dbReference type="GeneID" id="11532305"/>
<evidence type="ECO:0000259" key="4">
    <source>
        <dbReference type="Pfam" id="PF13622"/>
    </source>
</evidence>
<dbReference type="OrthoDB" id="68328at2759"/>
<proteinExistence type="inferred from homology"/>
<dbReference type="GO" id="GO:0005782">
    <property type="term" value="C:peroxisomal matrix"/>
    <property type="evidence" value="ECO:0007669"/>
    <property type="project" value="TreeGrafter"/>
</dbReference>
<dbReference type="PANTHER" id="PTHR11066:SF34">
    <property type="entry name" value="ACYL-COENZYME A THIOESTERASE 8"/>
    <property type="match status" value="1"/>
</dbReference>
<dbReference type="AlphaFoldDB" id="G8BNT2"/>
<dbReference type="Proteomes" id="UP000005666">
    <property type="component" value="Chromosome 1"/>
</dbReference>
<organism evidence="5 6">
    <name type="scientific">Tetrapisispora phaffii (strain ATCC 24235 / CBS 4417 / NBRC 1672 / NRRL Y-8282 / UCD 70-5)</name>
    <name type="common">Yeast</name>
    <name type="synonym">Fabospora phaffii</name>
    <dbReference type="NCBI Taxonomy" id="1071381"/>
    <lineage>
        <taxon>Eukaryota</taxon>
        <taxon>Fungi</taxon>
        <taxon>Dikarya</taxon>
        <taxon>Ascomycota</taxon>
        <taxon>Saccharomycotina</taxon>
        <taxon>Saccharomycetes</taxon>
        <taxon>Saccharomycetales</taxon>
        <taxon>Saccharomycetaceae</taxon>
        <taxon>Tetrapisispora</taxon>
    </lineage>
</organism>
<evidence type="ECO:0000259" key="3">
    <source>
        <dbReference type="Pfam" id="PF02551"/>
    </source>
</evidence>
<name>G8BNT2_TETPH</name>
<dbReference type="EMBL" id="HE612856">
    <property type="protein sequence ID" value="CCE61560.1"/>
    <property type="molecule type" value="Genomic_DNA"/>
</dbReference>
<evidence type="ECO:0000256" key="1">
    <source>
        <dbReference type="ARBA" id="ARBA00006538"/>
    </source>
</evidence>
<dbReference type="PANTHER" id="PTHR11066">
    <property type="entry name" value="ACYL-COA THIOESTERASE"/>
    <property type="match status" value="1"/>
</dbReference>
<keyword evidence="6" id="KW-1185">Reference proteome</keyword>
<accession>G8BNT2</accession>
<dbReference type="GO" id="GO:0052816">
    <property type="term" value="F:long-chain fatty acyl-CoA hydrolase activity"/>
    <property type="evidence" value="ECO:0007669"/>
    <property type="project" value="EnsemblFungi"/>
</dbReference>
<dbReference type="InterPro" id="IPR025652">
    <property type="entry name" value="TesB_C"/>
</dbReference>
<reference evidence="5 6" key="1">
    <citation type="journal article" date="2011" name="Proc. Natl. Acad. Sci. U.S.A.">
        <title>Evolutionary erosion of yeast sex chromosomes by mating-type switching accidents.</title>
        <authorList>
            <person name="Gordon J.L."/>
            <person name="Armisen D."/>
            <person name="Proux-Wera E."/>
            <person name="Oheigeartaigh S.S."/>
            <person name="Byrne K.P."/>
            <person name="Wolfe K.H."/>
        </authorList>
    </citation>
    <scope>NUCLEOTIDE SEQUENCE [LARGE SCALE GENOMIC DNA]</scope>
    <source>
        <strain evidence="6">ATCC 24235 / CBS 4417 / NBRC 1672 / NRRL Y-8282 / UCD 70-5</strain>
    </source>
</reference>
<dbReference type="CDD" id="cd03444">
    <property type="entry name" value="Thioesterase_II_repeat1"/>
    <property type="match status" value="1"/>
</dbReference>
<evidence type="ECO:0000256" key="2">
    <source>
        <dbReference type="ARBA" id="ARBA00022801"/>
    </source>
</evidence>
<evidence type="ECO:0000313" key="6">
    <source>
        <dbReference type="Proteomes" id="UP000005666"/>
    </source>
</evidence>
<feature type="domain" description="Acyl-CoA thioesterase 2 C-terminal" evidence="3">
    <location>
        <begin position="218"/>
        <end position="315"/>
    </location>
</feature>
<dbReference type="CDD" id="cd03445">
    <property type="entry name" value="Thioesterase_II_repeat2"/>
    <property type="match status" value="1"/>
</dbReference>
<dbReference type="KEGG" id="tpf:TPHA_0A04850"/>
<dbReference type="InterPro" id="IPR042171">
    <property type="entry name" value="Acyl-CoA_hotdog"/>
</dbReference>
<evidence type="ECO:0008006" key="7">
    <source>
        <dbReference type="Google" id="ProtNLM"/>
    </source>
</evidence>
<dbReference type="Gene3D" id="2.40.160.210">
    <property type="entry name" value="Acyl-CoA thioesterase, double hotdog domain"/>
    <property type="match status" value="1"/>
</dbReference>
<dbReference type="RefSeq" id="XP_003683994.1">
    <property type="nucleotide sequence ID" value="XM_003683946.1"/>
</dbReference>
<protein>
    <recommendedName>
        <fullName evidence="7">Acyl-CoA thioesterase II</fullName>
    </recommendedName>
</protein>
<sequence>MSYIPVALEKILELAPVSANRFITTSLPAAPIGGKGTFGGTLVGQSLLAAFYTVPDDFSPVSLHSYFISGGNPSVMIQYHVQDLRHGKNFMHKQVKGYQHEKLIFTSIILFSKKRLHDSLHHLKTIDADSMPSLTKFEPADKLFKDKIVSNAKIYEKASQRFQDVSNLNKSLMNFKHGPVEYRFPKSIFYSKEAKDKLGYYVKCREKINKHFSREQFDKITPENDPRYAYIALAYISDAYFLLTLPSFHALPLFSHKFSVSLDHSIHFHQIPNISDFTYFEISNISSRSDKHLMVGEYYNAKTKEIVASVSQEGYVIYDDEETIRSKF</sequence>
<feature type="domain" description="Acyl-CoA thioesterase-like N-terminal HotDog" evidence="4">
    <location>
        <begin position="34"/>
        <end position="111"/>
    </location>
</feature>
<dbReference type="Pfam" id="PF13622">
    <property type="entry name" value="4HBT_3"/>
    <property type="match status" value="1"/>
</dbReference>
<dbReference type="STRING" id="1071381.G8BNT2"/>
<comment type="similarity">
    <text evidence="1">Belongs to the C/M/P thioester hydrolase family.</text>
</comment>
<keyword evidence="2" id="KW-0378">Hydrolase</keyword>
<dbReference type="OMA" id="QVWFRTN"/>
<dbReference type="InterPro" id="IPR029069">
    <property type="entry name" value="HotDog_dom_sf"/>
</dbReference>
<dbReference type="SUPFAM" id="SSF54637">
    <property type="entry name" value="Thioesterase/thiol ester dehydrase-isomerase"/>
    <property type="match status" value="2"/>
</dbReference>
<dbReference type="GO" id="GO:0006635">
    <property type="term" value="P:fatty acid beta-oxidation"/>
    <property type="evidence" value="ECO:0007669"/>
    <property type="project" value="EnsemblFungi"/>
</dbReference>
<dbReference type="InterPro" id="IPR049449">
    <property type="entry name" value="TesB_ACOT8-like_N"/>
</dbReference>
<dbReference type="eggNOG" id="KOG3016">
    <property type="taxonomic scope" value="Eukaryota"/>
</dbReference>
<gene>
    <name evidence="5" type="primary">TPHA0A04850</name>
    <name evidence="5" type="ordered locus">TPHA_0A04850</name>
</gene>
<dbReference type="Pfam" id="PF02551">
    <property type="entry name" value="Acyl_CoA_thio"/>
    <property type="match status" value="1"/>
</dbReference>
<dbReference type="HOGENOM" id="CLU_032690_2_0_1"/>
<dbReference type="GO" id="GO:0008474">
    <property type="term" value="F:palmitoyl-(protein) hydrolase activity"/>
    <property type="evidence" value="ECO:0007669"/>
    <property type="project" value="EnsemblFungi"/>
</dbReference>
<evidence type="ECO:0000313" key="5">
    <source>
        <dbReference type="EMBL" id="CCE61560.1"/>
    </source>
</evidence>
<dbReference type="GO" id="GO:0006637">
    <property type="term" value="P:acyl-CoA metabolic process"/>
    <property type="evidence" value="ECO:0007669"/>
    <property type="project" value="InterPro"/>
</dbReference>